<reference evidence="2 3" key="1">
    <citation type="journal article" date="2019" name="Int. J. Syst. Evol. Microbiol.">
        <title>The Global Catalogue of Microorganisms (GCM) 10K type strain sequencing project: providing services to taxonomists for standard genome sequencing and annotation.</title>
        <authorList>
            <consortium name="The Broad Institute Genomics Platform"/>
            <consortium name="The Broad Institute Genome Sequencing Center for Infectious Disease"/>
            <person name="Wu L."/>
            <person name="Ma J."/>
        </authorList>
    </citation>
    <scope>NUCLEOTIDE SEQUENCE [LARGE SCALE GENOMIC DNA]</scope>
    <source>
        <strain evidence="2 3">JCM 14303</strain>
    </source>
</reference>
<comment type="caution">
    <text evidence="2">The sequence shown here is derived from an EMBL/GenBank/DDBJ whole genome shotgun (WGS) entry which is preliminary data.</text>
</comment>
<evidence type="ECO:0000313" key="3">
    <source>
        <dbReference type="Proteomes" id="UP001500363"/>
    </source>
</evidence>
<evidence type="ECO:0000313" key="2">
    <source>
        <dbReference type="EMBL" id="GAA1541875.1"/>
    </source>
</evidence>
<keyword evidence="3" id="KW-1185">Reference proteome</keyword>
<gene>
    <name evidence="2" type="ORF">GCM10009741_51350</name>
</gene>
<dbReference type="EMBL" id="BAAANC010000002">
    <property type="protein sequence ID" value="GAA1541875.1"/>
    <property type="molecule type" value="Genomic_DNA"/>
</dbReference>
<proteinExistence type="predicted"/>
<feature type="domain" description="Phospholipase D-like" evidence="1">
    <location>
        <begin position="60"/>
        <end position="137"/>
    </location>
</feature>
<dbReference type="Gene3D" id="3.30.870.10">
    <property type="entry name" value="Endonuclease Chain A"/>
    <property type="match status" value="1"/>
</dbReference>
<organism evidence="2 3">
    <name type="scientific">Kribbella lupini</name>
    <dbReference type="NCBI Taxonomy" id="291602"/>
    <lineage>
        <taxon>Bacteria</taxon>
        <taxon>Bacillati</taxon>
        <taxon>Actinomycetota</taxon>
        <taxon>Actinomycetes</taxon>
        <taxon>Propionibacteriales</taxon>
        <taxon>Kribbellaceae</taxon>
        <taxon>Kribbella</taxon>
    </lineage>
</organism>
<dbReference type="InterPro" id="IPR025202">
    <property type="entry name" value="PLD-like_dom"/>
</dbReference>
<protein>
    <recommendedName>
        <fullName evidence="1">Phospholipase D-like domain-containing protein</fullName>
    </recommendedName>
</protein>
<sequence length="314" mass="34689">MTAGEPRLYTDAVWQDVSREITRDRAARAYAAIAYLGYDAGELLTGLRAEDVLVCDASRDAVRLGLTSVHALEVLLERGIAVYSREGLHAKCAAVGNRVLVGSANASRTSKERRHEAVVAITSQPMASQLRDYIKEMAASPGRLLRAADLEVLSGIQVVAPKFPKSEPRVRPVVPPGVQVWLLPWQPYDPTPAEERDFEDATSHSATALRGSDSLDVVWWSGRPAVKAGDYVCWGNPDDRYIGPPHEVFDLRKPLGGRQTGIYYVRRGDLKMLPTKQVRDVFGAEWPSNDYEGHRLNSELVTGLTTLGWQRLSN</sequence>
<dbReference type="Proteomes" id="UP001500363">
    <property type="component" value="Unassembled WGS sequence"/>
</dbReference>
<dbReference type="RefSeq" id="WP_344178343.1">
    <property type="nucleotide sequence ID" value="NZ_BAAANC010000002.1"/>
</dbReference>
<name>A0ABN2BJT8_9ACTN</name>
<dbReference type="Pfam" id="PF13091">
    <property type="entry name" value="PLDc_2"/>
    <property type="match status" value="1"/>
</dbReference>
<accession>A0ABN2BJT8</accession>
<dbReference type="SUPFAM" id="SSF56024">
    <property type="entry name" value="Phospholipase D/nuclease"/>
    <property type="match status" value="1"/>
</dbReference>
<evidence type="ECO:0000259" key="1">
    <source>
        <dbReference type="Pfam" id="PF13091"/>
    </source>
</evidence>